<evidence type="ECO:0000256" key="6">
    <source>
        <dbReference type="SAM" id="Coils"/>
    </source>
</evidence>
<dbReference type="PANTHER" id="PTHR43047">
    <property type="entry name" value="TWO-COMPONENT HISTIDINE PROTEIN KINASE"/>
    <property type="match status" value="1"/>
</dbReference>
<accession>S7UGA3</accession>
<dbReference type="PROSITE" id="PS50109">
    <property type="entry name" value="HIS_KIN"/>
    <property type="match status" value="1"/>
</dbReference>
<evidence type="ECO:0000256" key="5">
    <source>
        <dbReference type="ARBA" id="ARBA00022777"/>
    </source>
</evidence>
<dbReference type="PATRIC" id="fig|1121439.3.peg.1629"/>
<evidence type="ECO:0000256" key="2">
    <source>
        <dbReference type="ARBA" id="ARBA00012438"/>
    </source>
</evidence>
<dbReference type="SUPFAM" id="SSF47384">
    <property type="entry name" value="Homodimeric domain of signal transducing histidine kinase"/>
    <property type="match status" value="1"/>
</dbReference>
<feature type="coiled-coil region" evidence="6">
    <location>
        <begin position="148"/>
        <end position="175"/>
    </location>
</feature>
<dbReference type="InterPro" id="IPR013655">
    <property type="entry name" value="PAS_fold_3"/>
</dbReference>
<proteinExistence type="predicted"/>
<keyword evidence="9" id="KW-1185">Reference proteome</keyword>
<evidence type="ECO:0000256" key="1">
    <source>
        <dbReference type="ARBA" id="ARBA00000085"/>
    </source>
</evidence>
<comment type="catalytic activity">
    <reaction evidence="1">
        <text>ATP + protein L-histidine = ADP + protein N-phospho-L-histidine.</text>
        <dbReference type="EC" id="2.7.13.3"/>
    </reaction>
</comment>
<keyword evidence="5 8" id="KW-0418">Kinase</keyword>
<reference evidence="8 9" key="1">
    <citation type="journal article" date="2013" name="Genome Announc.">
        <title>Draft genome sequences for three mercury-methylating, sulfate-reducing bacteria.</title>
        <authorList>
            <person name="Brown S.D."/>
            <person name="Hurt R.A.Jr."/>
            <person name="Gilmour C.C."/>
            <person name="Elias D.A."/>
        </authorList>
    </citation>
    <scope>NUCLEOTIDE SEQUENCE [LARGE SCALE GENOMIC DNA]</scope>
    <source>
        <strain evidence="8 9">DSM 16529</strain>
    </source>
</reference>
<dbReference type="Gene3D" id="3.30.450.20">
    <property type="entry name" value="PAS domain"/>
    <property type="match status" value="1"/>
</dbReference>
<dbReference type="InterPro" id="IPR036890">
    <property type="entry name" value="HATPase_C_sf"/>
</dbReference>
<dbReference type="GO" id="GO:0000155">
    <property type="term" value="F:phosphorelay sensor kinase activity"/>
    <property type="evidence" value="ECO:0007669"/>
    <property type="project" value="InterPro"/>
</dbReference>
<dbReference type="InterPro" id="IPR005467">
    <property type="entry name" value="His_kinase_dom"/>
</dbReference>
<evidence type="ECO:0000259" key="7">
    <source>
        <dbReference type="PROSITE" id="PS50109"/>
    </source>
</evidence>
<dbReference type="AlphaFoldDB" id="S7UGA3"/>
<dbReference type="Proteomes" id="UP000014975">
    <property type="component" value="Unassembled WGS sequence"/>
</dbReference>
<evidence type="ECO:0000256" key="4">
    <source>
        <dbReference type="ARBA" id="ARBA00022679"/>
    </source>
</evidence>
<dbReference type="InterPro" id="IPR036097">
    <property type="entry name" value="HisK_dim/P_sf"/>
</dbReference>
<dbReference type="Pfam" id="PF02518">
    <property type="entry name" value="HATPase_c"/>
    <property type="match status" value="1"/>
</dbReference>
<dbReference type="PANTHER" id="PTHR43047:SF64">
    <property type="entry name" value="HISTIDINE KINASE CONTAINING CHEY-HOMOLOGOUS RECEIVER DOMAIN AND PAS DOMAIN-RELATED"/>
    <property type="match status" value="1"/>
</dbReference>
<sequence length="402" mass="42829">MSELERLGTPAKLDCPSGADCATCPGCPRQVRQLDEAARAGRLGLWEYDAALGRVILGAGMTLVLDLPPDAKSLDLNEFAALIHPADRSPVMAELEDALRGATPRFEAVFRILRGGEEPRHVAFSGSPAVADSRVLAFSGTCVDMDSRVRAESALREAREAAARAEKARDEFLANASHELRTPLHGIVGMLQMSQDARSLDEARELVGLAQQAARQMQQIVSRLLDLAQVQARPPSGQCIEFSPASLLSDIARNVAERCAAKGLSFDVRLDESLPPVLAGDAHGIDRIVRHLLDNAERFTSAGGVRLEVSMHGHGGDEAANLLVVVSDTGPGIDSGRVEQIFEPFVLGEDVLTKSGSGLGLGLSLARRLSENMGGRLWCESAPGEGSTFFLLAPVRRASCGV</sequence>
<dbReference type="Gene3D" id="3.30.565.10">
    <property type="entry name" value="Histidine kinase-like ATPase, C-terminal domain"/>
    <property type="match status" value="1"/>
</dbReference>
<evidence type="ECO:0000313" key="8">
    <source>
        <dbReference type="EMBL" id="EPR32839.1"/>
    </source>
</evidence>
<keyword evidence="6" id="KW-0175">Coiled coil</keyword>
<dbReference type="Pfam" id="PF00512">
    <property type="entry name" value="HisKA"/>
    <property type="match status" value="1"/>
</dbReference>
<dbReference type="SUPFAM" id="SSF55874">
    <property type="entry name" value="ATPase domain of HSP90 chaperone/DNA topoisomerase II/histidine kinase"/>
    <property type="match status" value="1"/>
</dbReference>
<dbReference type="RefSeq" id="WP_020886974.1">
    <property type="nucleotide sequence ID" value="NZ_ATHI01000026.1"/>
</dbReference>
<protein>
    <recommendedName>
        <fullName evidence="2">histidine kinase</fullName>
        <ecNumber evidence="2">2.7.13.3</ecNumber>
    </recommendedName>
</protein>
<dbReference type="Pfam" id="PF08447">
    <property type="entry name" value="PAS_3"/>
    <property type="match status" value="1"/>
</dbReference>
<name>S7UGA3_9BACT</name>
<feature type="domain" description="Histidine kinase" evidence="7">
    <location>
        <begin position="175"/>
        <end position="397"/>
    </location>
</feature>
<keyword evidence="4" id="KW-0808">Transferase</keyword>
<dbReference type="eggNOG" id="COG5002">
    <property type="taxonomic scope" value="Bacteria"/>
</dbReference>
<dbReference type="OrthoDB" id="9796457at2"/>
<dbReference type="Gene3D" id="1.10.287.130">
    <property type="match status" value="1"/>
</dbReference>
<comment type="caution">
    <text evidence="8">The sequence shown here is derived from an EMBL/GenBank/DDBJ whole genome shotgun (WGS) entry which is preliminary data.</text>
</comment>
<keyword evidence="3" id="KW-0597">Phosphoprotein</keyword>
<dbReference type="SMART" id="SM00388">
    <property type="entry name" value="HisKA"/>
    <property type="match status" value="1"/>
</dbReference>
<organism evidence="8 9">
    <name type="scientific">Alkalidesulfovibrio alkalitolerans DSM 16529</name>
    <dbReference type="NCBI Taxonomy" id="1121439"/>
    <lineage>
        <taxon>Bacteria</taxon>
        <taxon>Pseudomonadati</taxon>
        <taxon>Thermodesulfobacteriota</taxon>
        <taxon>Desulfovibrionia</taxon>
        <taxon>Desulfovibrionales</taxon>
        <taxon>Desulfovibrionaceae</taxon>
        <taxon>Alkalidesulfovibrio</taxon>
    </lineage>
</organism>
<dbReference type="InterPro" id="IPR003594">
    <property type="entry name" value="HATPase_dom"/>
</dbReference>
<evidence type="ECO:0000256" key="3">
    <source>
        <dbReference type="ARBA" id="ARBA00022553"/>
    </source>
</evidence>
<dbReference type="EMBL" id="ATHI01000026">
    <property type="protein sequence ID" value="EPR32839.1"/>
    <property type="molecule type" value="Genomic_DNA"/>
</dbReference>
<dbReference type="SMART" id="SM00387">
    <property type="entry name" value="HATPase_c"/>
    <property type="match status" value="1"/>
</dbReference>
<gene>
    <name evidence="8" type="ORF">dsat_0280</name>
</gene>
<dbReference type="InterPro" id="IPR004358">
    <property type="entry name" value="Sig_transdc_His_kin-like_C"/>
</dbReference>
<dbReference type="InterPro" id="IPR003661">
    <property type="entry name" value="HisK_dim/P_dom"/>
</dbReference>
<dbReference type="InterPro" id="IPR035965">
    <property type="entry name" value="PAS-like_dom_sf"/>
</dbReference>
<evidence type="ECO:0000313" key="9">
    <source>
        <dbReference type="Proteomes" id="UP000014975"/>
    </source>
</evidence>
<dbReference type="CDD" id="cd00082">
    <property type="entry name" value="HisKA"/>
    <property type="match status" value="1"/>
</dbReference>
<dbReference type="STRING" id="1121439.dsat_0280"/>
<dbReference type="PRINTS" id="PR00344">
    <property type="entry name" value="BCTRLSENSOR"/>
</dbReference>
<dbReference type="EC" id="2.7.13.3" evidence="2"/>
<dbReference type="SUPFAM" id="SSF55785">
    <property type="entry name" value="PYP-like sensor domain (PAS domain)"/>
    <property type="match status" value="1"/>
</dbReference>